<dbReference type="GO" id="GO:0005829">
    <property type="term" value="C:cytosol"/>
    <property type="evidence" value="ECO:0007669"/>
    <property type="project" value="TreeGrafter"/>
</dbReference>
<feature type="binding site" evidence="8">
    <location>
        <position position="152"/>
    </location>
    <ligand>
        <name>(R)-pantoate</name>
        <dbReference type="ChEBI" id="CHEBI:15980"/>
    </ligand>
</feature>
<dbReference type="InParanoid" id="A0A1I1X7D0"/>
<evidence type="ECO:0000256" key="4">
    <source>
        <dbReference type="ARBA" id="ARBA00022655"/>
    </source>
</evidence>
<dbReference type="NCBIfam" id="TIGR00018">
    <property type="entry name" value="panC"/>
    <property type="match status" value="1"/>
</dbReference>
<dbReference type="SUPFAM" id="SSF52374">
    <property type="entry name" value="Nucleotidylyl transferase"/>
    <property type="match status" value="1"/>
</dbReference>
<accession>A0A1I1X7D0</accession>
<dbReference type="HAMAP" id="MF_00158">
    <property type="entry name" value="PanC"/>
    <property type="match status" value="1"/>
</dbReference>
<dbReference type="NCBIfam" id="TIGR00125">
    <property type="entry name" value="cyt_tran_rel"/>
    <property type="match status" value="1"/>
</dbReference>
<feature type="binding site" evidence="8">
    <location>
        <position position="60"/>
    </location>
    <ligand>
        <name>beta-alanine</name>
        <dbReference type="ChEBI" id="CHEBI:57966"/>
    </ligand>
</feature>
<comment type="similarity">
    <text evidence="2 8">Belongs to the pantothenate synthetase family.</text>
</comment>
<proteinExistence type="inferred from homology"/>
<dbReference type="InterPro" id="IPR004821">
    <property type="entry name" value="Cyt_trans-like"/>
</dbReference>
<evidence type="ECO:0000256" key="2">
    <source>
        <dbReference type="ARBA" id="ARBA00009256"/>
    </source>
</evidence>
<dbReference type="CDD" id="cd00560">
    <property type="entry name" value="PanC"/>
    <property type="match status" value="1"/>
</dbReference>
<dbReference type="EC" id="6.3.2.1" evidence="8"/>
<dbReference type="Pfam" id="PF02569">
    <property type="entry name" value="Pantoate_ligase"/>
    <property type="match status" value="1"/>
</dbReference>
<dbReference type="InterPro" id="IPR042176">
    <property type="entry name" value="Pantoate_ligase_C"/>
</dbReference>
<evidence type="ECO:0000313" key="9">
    <source>
        <dbReference type="EMBL" id="SFE03101.1"/>
    </source>
</evidence>
<comment type="subunit">
    <text evidence="8">Homodimer.</text>
</comment>
<dbReference type="OrthoDB" id="9773087at2"/>
<dbReference type="Gene3D" id="3.40.50.620">
    <property type="entry name" value="HUPs"/>
    <property type="match status" value="1"/>
</dbReference>
<keyword evidence="8" id="KW-0963">Cytoplasm</keyword>
<sequence>MHIVRTREELDEKLSALKKSGIVGFVPTMGALHEGHLSLVRQARRACDIVVVSIFVNPTQFNDPKDLERYPRNLEEDIRLLKTVSCELLFAPTVEEVYPEPDTRVFDFGQLDKVMEGQHRPGHFNGVAQVLSRFFDMIKPDKAFFGQKDFQQLVIVRHLVRQLKMDIEIVGCPIVREPDGLAMSSRNRLLTEKQRKSAPLIAKTLIESCNFAKNNTVEDTINFVSDTIKRNEDLKLEYFQIVNGNTLQPVDNWDESSYIVGCIAVFVGEIRLIDNVIYKDES</sequence>
<dbReference type="GO" id="GO:0004592">
    <property type="term" value="F:pantoate-beta-alanine ligase activity"/>
    <property type="evidence" value="ECO:0007669"/>
    <property type="project" value="UniProtKB-UniRule"/>
</dbReference>
<dbReference type="EMBL" id="FONA01000005">
    <property type="protein sequence ID" value="SFE03101.1"/>
    <property type="molecule type" value="Genomic_DNA"/>
</dbReference>
<dbReference type="eggNOG" id="COG0414">
    <property type="taxonomic scope" value="Bacteria"/>
</dbReference>
<name>A0A1I1X7D0_9BACT</name>
<evidence type="ECO:0000256" key="3">
    <source>
        <dbReference type="ARBA" id="ARBA00022598"/>
    </source>
</evidence>
<gene>
    <name evidence="8" type="primary">panC</name>
    <name evidence="9" type="ORF">SAMN05444380_105157</name>
</gene>
<feature type="active site" description="Proton donor" evidence="8">
    <location>
        <position position="36"/>
    </location>
</feature>
<dbReference type="RefSeq" id="WP_010526615.1">
    <property type="nucleotide sequence ID" value="NZ_AFSL01000014.1"/>
</dbReference>
<dbReference type="FunCoup" id="A0A1I1X7D0">
    <property type="interactions" value="501"/>
</dbReference>
<keyword evidence="10" id="KW-1185">Reference proteome</keyword>
<feature type="binding site" evidence="8">
    <location>
        <begin position="146"/>
        <end position="149"/>
    </location>
    <ligand>
        <name>ATP</name>
        <dbReference type="ChEBI" id="CHEBI:30616"/>
    </ligand>
</feature>
<protein>
    <recommendedName>
        <fullName evidence="8">Pantothenate synthetase</fullName>
        <shortName evidence="8">PS</shortName>
        <ecNumber evidence="8">6.3.2.1</ecNumber>
    </recommendedName>
    <alternativeName>
        <fullName evidence="8">Pantoate--beta-alanine ligase</fullName>
    </alternativeName>
    <alternativeName>
        <fullName evidence="8">Pantoate-activating enzyme</fullName>
    </alternativeName>
</protein>
<dbReference type="InterPro" id="IPR003721">
    <property type="entry name" value="Pantoate_ligase"/>
</dbReference>
<dbReference type="InterPro" id="IPR014729">
    <property type="entry name" value="Rossmann-like_a/b/a_fold"/>
</dbReference>
<keyword evidence="5 8" id="KW-0547">Nucleotide-binding</keyword>
<organism evidence="9 10">
    <name type="scientific">Thermophagus xiamenensis</name>
    <dbReference type="NCBI Taxonomy" id="385682"/>
    <lineage>
        <taxon>Bacteria</taxon>
        <taxon>Pseudomonadati</taxon>
        <taxon>Bacteroidota</taxon>
        <taxon>Bacteroidia</taxon>
        <taxon>Marinilabiliales</taxon>
        <taxon>Marinilabiliaceae</taxon>
        <taxon>Thermophagus</taxon>
    </lineage>
</organism>
<comment type="miscellaneous">
    <text evidence="8">The reaction proceeds by a bi uni uni bi ping pong mechanism.</text>
</comment>
<comment type="function">
    <text evidence="8">Catalyzes the condensation of pantoate with beta-alanine in an ATP-dependent reaction via a pantoyl-adenylate intermediate.</text>
</comment>
<feature type="binding site" evidence="8">
    <location>
        <begin position="29"/>
        <end position="36"/>
    </location>
    <ligand>
        <name>ATP</name>
        <dbReference type="ChEBI" id="CHEBI:30616"/>
    </ligand>
</feature>
<evidence type="ECO:0000256" key="5">
    <source>
        <dbReference type="ARBA" id="ARBA00022741"/>
    </source>
</evidence>
<comment type="pathway">
    <text evidence="1 8">Cofactor biosynthesis; (R)-pantothenate biosynthesis; (R)-pantothenate from (R)-pantoate and beta-alanine: step 1/1.</text>
</comment>
<keyword evidence="3 8" id="KW-0436">Ligase</keyword>
<feature type="binding site" evidence="8">
    <location>
        <begin position="183"/>
        <end position="186"/>
    </location>
    <ligand>
        <name>ATP</name>
        <dbReference type="ChEBI" id="CHEBI:30616"/>
    </ligand>
</feature>
<reference evidence="9 10" key="1">
    <citation type="submission" date="2016-10" db="EMBL/GenBank/DDBJ databases">
        <authorList>
            <person name="de Groot N.N."/>
        </authorList>
    </citation>
    <scope>NUCLEOTIDE SEQUENCE [LARGE SCALE GENOMIC DNA]</scope>
    <source>
        <strain evidence="9 10">DSM 19012</strain>
    </source>
</reference>
<dbReference type="FunFam" id="3.40.50.620:FF:000013">
    <property type="entry name" value="Pantothenate synthetase"/>
    <property type="match status" value="1"/>
</dbReference>
<comment type="catalytic activity">
    <reaction evidence="7 8">
        <text>(R)-pantoate + beta-alanine + ATP = (R)-pantothenate + AMP + diphosphate + H(+)</text>
        <dbReference type="Rhea" id="RHEA:10912"/>
        <dbReference type="ChEBI" id="CHEBI:15378"/>
        <dbReference type="ChEBI" id="CHEBI:15980"/>
        <dbReference type="ChEBI" id="CHEBI:29032"/>
        <dbReference type="ChEBI" id="CHEBI:30616"/>
        <dbReference type="ChEBI" id="CHEBI:33019"/>
        <dbReference type="ChEBI" id="CHEBI:57966"/>
        <dbReference type="ChEBI" id="CHEBI:456215"/>
        <dbReference type="EC" id="6.3.2.1"/>
    </reaction>
</comment>
<evidence type="ECO:0000256" key="1">
    <source>
        <dbReference type="ARBA" id="ARBA00004990"/>
    </source>
</evidence>
<dbReference type="AlphaFoldDB" id="A0A1I1X7D0"/>
<feature type="binding site" evidence="8">
    <location>
        <position position="60"/>
    </location>
    <ligand>
        <name>(R)-pantoate</name>
        <dbReference type="ChEBI" id="CHEBI:15980"/>
    </ligand>
</feature>
<dbReference type="PANTHER" id="PTHR21299">
    <property type="entry name" value="CYTIDYLATE KINASE/PANTOATE-BETA-ALANINE LIGASE"/>
    <property type="match status" value="1"/>
</dbReference>
<keyword evidence="4 8" id="KW-0566">Pantothenate biosynthesis</keyword>
<feature type="binding site" evidence="8">
    <location>
        <position position="175"/>
    </location>
    <ligand>
        <name>ATP</name>
        <dbReference type="ChEBI" id="CHEBI:30616"/>
    </ligand>
</feature>
<evidence type="ECO:0000256" key="7">
    <source>
        <dbReference type="ARBA" id="ARBA00048258"/>
    </source>
</evidence>
<evidence type="ECO:0000256" key="8">
    <source>
        <dbReference type="HAMAP-Rule" id="MF_00158"/>
    </source>
</evidence>
<evidence type="ECO:0000313" key="10">
    <source>
        <dbReference type="Proteomes" id="UP000181976"/>
    </source>
</evidence>
<dbReference type="STRING" id="385682.SAMN05444380_105157"/>
<dbReference type="PANTHER" id="PTHR21299:SF1">
    <property type="entry name" value="PANTOATE--BETA-ALANINE LIGASE"/>
    <property type="match status" value="1"/>
</dbReference>
<dbReference type="GO" id="GO:0015940">
    <property type="term" value="P:pantothenate biosynthetic process"/>
    <property type="evidence" value="ECO:0007669"/>
    <property type="project" value="UniProtKB-UniRule"/>
</dbReference>
<dbReference type="GO" id="GO:0005524">
    <property type="term" value="F:ATP binding"/>
    <property type="evidence" value="ECO:0007669"/>
    <property type="project" value="UniProtKB-KW"/>
</dbReference>
<evidence type="ECO:0000256" key="6">
    <source>
        <dbReference type="ARBA" id="ARBA00022840"/>
    </source>
</evidence>
<dbReference type="UniPathway" id="UPA00028">
    <property type="reaction ID" value="UER00005"/>
</dbReference>
<dbReference type="Gene3D" id="3.30.1300.10">
    <property type="entry name" value="Pantoate-beta-alanine ligase, C-terminal domain"/>
    <property type="match status" value="1"/>
</dbReference>
<comment type="subcellular location">
    <subcellularLocation>
        <location evidence="8">Cytoplasm</location>
    </subcellularLocation>
</comment>
<keyword evidence="6 8" id="KW-0067">ATP-binding</keyword>
<dbReference type="Proteomes" id="UP000181976">
    <property type="component" value="Unassembled WGS sequence"/>
</dbReference>